<organism evidence="1 2">
    <name type="scientific">Mycena citricolor</name>
    <dbReference type="NCBI Taxonomy" id="2018698"/>
    <lineage>
        <taxon>Eukaryota</taxon>
        <taxon>Fungi</taxon>
        <taxon>Dikarya</taxon>
        <taxon>Basidiomycota</taxon>
        <taxon>Agaricomycotina</taxon>
        <taxon>Agaricomycetes</taxon>
        <taxon>Agaricomycetidae</taxon>
        <taxon>Agaricales</taxon>
        <taxon>Marasmiineae</taxon>
        <taxon>Mycenaceae</taxon>
        <taxon>Mycena</taxon>
    </lineage>
</organism>
<protein>
    <submittedName>
        <fullName evidence="1">Uncharacterized protein</fullName>
    </submittedName>
</protein>
<evidence type="ECO:0000313" key="2">
    <source>
        <dbReference type="Proteomes" id="UP001295794"/>
    </source>
</evidence>
<comment type="caution">
    <text evidence="1">The sequence shown here is derived from an EMBL/GenBank/DDBJ whole genome shotgun (WGS) entry which is preliminary data.</text>
</comment>
<proteinExistence type="predicted"/>
<name>A0AAD2GXW0_9AGAR</name>
<dbReference type="AlphaFoldDB" id="A0AAD2GXW0"/>
<dbReference type="Proteomes" id="UP001295794">
    <property type="component" value="Unassembled WGS sequence"/>
</dbReference>
<gene>
    <name evidence="1" type="ORF">MYCIT1_LOCUS6569</name>
</gene>
<accession>A0AAD2GXW0</accession>
<reference evidence="1" key="1">
    <citation type="submission" date="2023-11" db="EMBL/GenBank/DDBJ databases">
        <authorList>
            <person name="De Vega J J."/>
            <person name="De Vega J J."/>
        </authorList>
    </citation>
    <scope>NUCLEOTIDE SEQUENCE</scope>
</reference>
<sequence length="160" mass="18486">MKIRLVHNKSNRASLLLSLDRDLPMHHIQYENTAHARDPIASDTWDHLLVEENAQHPFTNTSLEMPPWMRWPKLLATRLNCSMNVLQVMESTCSSCNQSGINPSSTAQRRSLSLLNLWLLLNIHKKLIRISLAKFLSAVNLVKYLVLVTEIHVKQWYYAS</sequence>
<dbReference type="EMBL" id="CAVNYO010000092">
    <property type="protein sequence ID" value="CAK5265521.1"/>
    <property type="molecule type" value="Genomic_DNA"/>
</dbReference>
<keyword evidence="2" id="KW-1185">Reference proteome</keyword>
<evidence type="ECO:0000313" key="1">
    <source>
        <dbReference type="EMBL" id="CAK5265521.1"/>
    </source>
</evidence>